<organism evidence="1 2">
    <name type="scientific">Galerina marginata (strain CBS 339.88)</name>
    <dbReference type="NCBI Taxonomy" id="685588"/>
    <lineage>
        <taxon>Eukaryota</taxon>
        <taxon>Fungi</taxon>
        <taxon>Dikarya</taxon>
        <taxon>Basidiomycota</taxon>
        <taxon>Agaricomycotina</taxon>
        <taxon>Agaricomycetes</taxon>
        <taxon>Agaricomycetidae</taxon>
        <taxon>Agaricales</taxon>
        <taxon>Agaricineae</taxon>
        <taxon>Strophariaceae</taxon>
        <taxon>Galerina</taxon>
    </lineage>
</organism>
<name>A0A067T853_GALM3</name>
<evidence type="ECO:0000313" key="1">
    <source>
        <dbReference type="EMBL" id="KDR79316.1"/>
    </source>
</evidence>
<dbReference type="AlphaFoldDB" id="A0A067T853"/>
<evidence type="ECO:0000313" key="2">
    <source>
        <dbReference type="Proteomes" id="UP000027222"/>
    </source>
</evidence>
<sequence>MAASSFARPRAGGWKGRFRLDGAGNLTVRNGQSALVSQPPQDKCKGLTFPFHSSVFCRAQTLLHVPLNYLFLVDCWIAVYRTSFAYSIISVAHRRACENAIRTRQQSKVYDCLRYRRILSIRFENTQKYTMRQKFSLAMVAATTSIPHLN</sequence>
<accession>A0A067T853</accession>
<protein>
    <submittedName>
        <fullName evidence="1">Uncharacterized protein</fullName>
    </submittedName>
</protein>
<gene>
    <name evidence="1" type="ORF">GALMADRAFT_1233345</name>
</gene>
<dbReference type="EMBL" id="KL142373">
    <property type="protein sequence ID" value="KDR79316.1"/>
    <property type="molecule type" value="Genomic_DNA"/>
</dbReference>
<dbReference type="Proteomes" id="UP000027222">
    <property type="component" value="Unassembled WGS sequence"/>
</dbReference>
<keyword evidence="2" id="KW-1185">Reference proteome</keyword>
<reference evidence="2" key="1">
    <citation type="journal article" date="2014" name="Proc. Natl. Acad. Sci. U.S.A.">
        <title>Extensive sampling of basidiomycete genomes demonstrates inadequacy of the white-rot/brown-rot paradigm for wood decay fungi.</title>
        <authorList>
            <person name="Riley R."/>
            <person name="Salamov A.A."/>
            <person name="Brown D.W."/>
            <person name="Nagy L.G."/>
            <person name="Floudas D."/>
            <person name="Held B.W."/>
            <person name="Levasseur A."/>
            <person name="Lombard V."/>
            <person name="Morin E."/>
            <person name="Otillar R."/>
            <person name="Lindquist E.A."/>
            <person name="Sun H."/>
            <person name="LaButti K.M."/>
            <person name="Schmutz J."/>
            <person name="Jabbour D."/>
            <person name="Luo H."/>
            <person name="Baker S.E."/>
            <person name="Pisabarro A.G."/>
            <person name="Walton J.D."/>
            <person name="Blanchette R.A."/>
            <person name="Henrissat B."/>
            <person name="Martin F."/>
            <person name="Cullen D."/>
            <person name="Hibbett D.S."/>
            <person name="Grigoriev I.V."/>
        </authorList>
    </citation>
    <scope>NUCLEOTIDE SEQUENCE [LARGE SCALE GENOMIC DNA]</scope>
    <source>
        <strain evidence="2">CBS 339.88</strain>
    </source>
</reference>
<proteinExistence type="predicted"/>
<dbReference type="HOGENOM" id="CLU_1740653_0_0_1"/>